<protein>
    <submittedName>
        <fullName evidence="1">Uncharacterized protein</fullName>
    </submittedName>
</protein>
<name>A0A1J8QUR9_9AGAM</name>
<feature type="non-terminal residue" evidence="1">
    <location>
        <position position="1"/>
    </location>
</feature>
<comment type="caution">
    <text evidence="1">The sequence shown here is derived from an EMBL/GenBank/DDBJ whole genome shotgun (WGS) entry which is preliminary data.</text>
</comment>
<evidence type="ECO:0000313" key="2">
    <source>
        <dbReference type="Proteomes" id="UP000183567"/>
    </source>
</evidence>
<reference evidence="1 2" key="1">
    <citation type="submission" date="2016-03" db="EMBL/GenBank/DDBJ databases">
        <title>Comparative genomics of the ectomycorrhizal sister species Rhizopogon vinicolor and Rhizopogon vesiculosus (Basidiomycota: Boletales) reveals a divergence of the mating type B locus.</title>
        <authorList>
            <person name="Mujic A.B."/>
            <person name="Kuo A."/>
            <person name="Tritt A."/>
            <person name="Lipzen A."/>
            <person name="Chen C."/>
            <person name="Johnson J."/>
            <person name="Sharma A."/>
            <person name="Barry K."/>
            <person name="Grigoriev I.V."/>
            <person name="Spatafora J.W."/>
        </authorList>
    </citation>
    <scope>NUCLEOTIDE SEQUENCE [LARGE SCALE GENOMIC DNA]</scope>
    <source>
        <strain evidence="1 2">AM-OR11-056</strain>
    </source>
</reference>
<dbReference type="EMBL" id="LVVM01002163">
    <property type="protein sequence ID" value="OJA17129.1"/>
    <property type="molecule type" value="Genomic_DNA"/>
</dbReference>
<sequence length="58" mass="6541">VSPIEPTFIQQVHKLHHPLVHCVLFCAISWPEDAWVVGVNLKGGERGGYVCLLFRFVP</sequence>
<accession>A0A1J8QUR9</accession>
<dbReference type="AlphaFoldDB" id="A0A1J8QUR9"/>
<proteinExistence type="predicted"/>
<organism evidence="1 2">
    <name type="scientific">Rhizopogon vesiculosus</name>
    <dbReference type="NCBI Taxonomy" id="180088"/>
    <lineage>
        <taxon>Eukaryota</taxon>
        <taxon>Fungi</taxon>
        <taxon>Dikarya</taxon>
        <taxon>Basidiomycota</taxon>
        <taxon>Agaricomycotina</taxon>
        <taxon>Agaricomycetes</taxon>
        <taxon>Agaricomycetidae</taxon>
        <taxon>Boletales</taxon>
        <taxon>Suillineae</taxon>
        <taxon>Rhizopogonaceae</taxon>
        <taxon>Rhizopogon</taxon>
    </lineage>
</organism>
<dbReference type="Proteomes" id="UP000183567">
    <property type="component" value="Unassembled WGS sequence"/>
</dbReference>
<keyword evidence="2" id="KW-1185">Reference proteome</keyword>
<evidence type="ECO:0000313" key="1">
    <source>
        <dbReference type="EMBL" id="OJA17129.1"/>
    </source>
</evidence>
<gene>
    <name evidence="1" type="ORF">AZE42_02587</name>
</gene>